<dbReference type="AlphaFoldDB" id="A0A7W6AEF5"/>
<dbReference type="RefSeq" id="WP_183503005.1">
    <property type="nucleotide sequence ID" value="NZ_BSPG01000004.1"/>
</dbReference>
<dbReference type="SUPFAM" id="SSF51430">
    <property type="entry name" value="NAD(P)-linked oxidoreductase"/>
    <property type="match status" value="1"/>
</dbReference>
<feature type="binding site" evidence="6">
    <location>
        <position position="112"/>
    </location>
    <ligand>
        <name>substrate</name>
    </ligand>
</feature>
<evidence type="ECO:0000259" key="8">
    <source>
        <dbReference type="Pfam" id="PF00248"/>
    </source>
</evidence>
<feature type="active site" description="Proton donor" evidence="5">
    <location>
        <position position="54"/>
    </location>
</feature>
<dbReference type="PROSITE" id="PS00062">
    <property type="entry name" value="ALDOKETO_REDUCTASE_2"/>
    <property type="match status" value="1"/>
</dbReference>
<dbReference type="GO" id="GO:0016616">
    <property type="term" value="F:oxidoreductase activity, acting on the CH-OH group of donors, NAD or NADP as acceptor"/>
    <property type="evidence" value="ECO:0007669"/>
    <property type="project" value="UniProtKB-ARBA"/>
</dbReference>
<dbReference type="Proteomes" id="UP000517759">
    <property type="component" value="Unassembled WGS sequence"/>
</dbReference>
<dbReference type="EC" id="1.1.1.346" evidence="9"/>
<evidence type="ECO:0000256" key="4">
    <source>
        <dbReference type="ARBA" id="ARBA00049445"/>
    </source>
</evidence>
<comment type="catalytic activity">
    <reaction evidence="4">
        <text>hydroxyacetone + NADP(+) = methylglyoxal + NADPH + H(+)</text>
        <dbReference type="Rhea" id="RHEA:27986"/>
        <dbReference type="ChEBI" id="CHEBI:15378"/>
        <dbReference type="ChEBI" id="CHEBI:17158"/>
        <dbReference type="ChEBI" id="CHEBI:27957"/>
        <dbReference type="ChEBI" id="CHEBI:57783"/>
        <dbReference type="ChEBI" id="CHEBI:58349"/>
    </reaction>
</comment>
<evidence type="ECO:0000313" key="10">
    <source>
        <dbReference type="Proteomes" id="UP000517759"/>
    </source>
</evidence>
<dbReference type="PROSITE" id="PS00063">
    <property type="entry name" value="ALDOKETO_REDUCTASE_3"/>
    <property type="match status" value="1"/>
</dbReference>
<gene>
    <name evidence="9" type="ORF">GGR33_001279</name>
</gene>
<evidence type="ECO:0000313" key="9">
    <source>
        <dbReference type="EMBL" id="MBB3901793.1"/>
    </source>
</evidence>
<organism evidence="9 10">
    <name type="scientific">Methylobacterium brachythecii</name>
    <dbReference type="NCBI Taxonomy" id="1176177"/>
    <lineage>
        <taxon>Bacteria</taxon>
        <taxon>Pseudomonadati</taxon>
        <taxon>Pseudomonadota</taxon>
        <taxon>Alphaproteobacteria</taxon>
        <taxon>Hyphomicrobiales</taxon>
        <taxon>Methylobacteriaceae</taxon>
        <taxon>Methylobacterium</taxon>
    </lineage>
</organism>
<dbReference type="PROSITE" id="PS00798">
    <property type="entry name" value="ALDOKETO_REDUCTASE_1"/>
    <property type="match status" value="1"/>
</dbReference>
<dbReference type="InterPro" id="IPR023210">
    <property type="entry name" value="NADP_OxRdtase_dom"/>
</dbReference>
<dbReference type="InterPro" id="IPR020471">
    <property type="entry name" value="AKR"/>
</dbReference>
<dbReference type="FunFam" id="3.20.20.100:FF:000002">
    <property type="entry name" value="2,5-diketo-D-gluconic acid reductase A"/>
    <property type="match status" value="1"/>
</dbReference>
<name>A0A7W6AEF5_9HYPH</name>
<dbReference type="InterPro" id="IPR036812">
    <property type="entry name" value="NAD(P)_OxRdtase_dom_sf"/>
</dbReference>
<proteinExistence type="inferred from homology"/>
<comment type="similarity">
    <text evidence="1">Belongs to the aldo/keto reductase family.</text>
</comment>
<dbReference type="PRINTS" id="PR00069">
    <property type="entry name" value="ALDKETRDTASE"/>
</dbReference>
<feature type="site" description="Lowers pKa of active site Tyr" evidence="7">
    <location>
        <position position="79"/>
    </location>
</feature>
<protein>
    <submittedName>
        <fullName evidence="9">2,5-diketo-D-gluconate reductase A</fullName>
        <ecNumber evidence="9">1.1.1.346</ecNumber>
    </submittedName>
</protein>
<keyword evidence="3 9" id="KW-0560">Oxidoreductase</keyword>
<evidence type="ECO:0000256" key="6">
    <source>
        <dbReference type="PIRSR" id="PIRSR000097-2"/>
    </source>
</evidence>
<dbReference type="PIRSF" id="PIRSF000097">
    <property type="entry name" value="AKR"/>
    <property type="match status" value="1"/>
</dbReference>
<evidence type="ECO:0000256" key="1">
    <source>
        <dbReference type="ARBA" id="ARBA00007905"/>
    </source>
</evidence>
<sequence length="278" mass="30353">MTDATSVPRLALNDGASIPQLGFGVWQLPDAETPTVVGTALDRGYRSIDTASIYGNEAGVGRALQRAGLPRDEIFVTTKLWNDHQGYDATLGAFDESLGRLGLDAVDLYLIHWPCPQRDRCVDTWRAFAHLKQQGRVRSIGVSNFNADHLERIIDETGVVPAVNQIELHPHFQQRALREVHARLGIVTESWSPLGQAKGLSDPALVEIARRHGRSPAQIVLRWHLDNGLVAIPKSATPSRIAENFSVFDFALTAEDQAAIAALDDVDGRIGPDPASFS</sequence>
<dbReference type="Gene3D" id="3.20.20.100">
    <property type="entry name" value="NADP-dependent oxidoreductase domain"/>
    <property type="match status" value="1"/>
</dbReference>
<evidence type="ECO:0000256" key="2">
    <source>
        <dbReference type="ARBA" id="ARBA00022857"/>
    </source>
</evidence>
<keyword evidence="2" id="KW-0521">NADP</keyword>
<evidence type="ECO:0000256" key="3">
    <source>
        <dbReference type="ARBA" id="ARBA00023002"/>
    </source>
</evidence>
<evidence type="ECO:0000256" key="7">
    <source>
        <dbReference type="PIRSR" id="PIRSR000097-3"/>
    </source>
</evidence>
<dbReference type="PANTHER" id="PTHR43827">
    <property type="entry name" value="2,5-DIKETO-D-GLUCONIC ACID REDUCTASE"/>
    <property type="match status" value="1"/>
</dbReference>
<comment type="caution">
    <text evidence="9">The sequence shown here is derived from an EMBL/GenBank/DDBJ whole genome shotgun (WGS) entry which is preliminary data.</text>
</comment>
<accession>A0A7W6AEF5</accession>
<dbReference type="EMBL" id="JACIDN010000002">
    <property type="protein sequence ID" value="MBB3901793.1"/>
    <property type="molecule type" value="Genomic_DNA"/>
</dbReference>
<evidence type="ECO:0000256" key="5">
    <source>
        <dbReference type="PIRSR" id="PIRSR000097-1"/>
    </source>
</evidence>
<dbReference type="InterPro" id="IPR018170">
    <property type="entry name" value="Aldo/ket_reductase_CS"/>
</dbReference>
<dbReference type="PANTHER" id="PTHR43827:SF3">
    <property type="entry name" value="NADP-DEPENDENT OXIDOREDUCTASE DOMAIN-CONTAINING PROTEIN"/>
    <property type="match status" value="1"/>
</dbReference>
<reference evidence="9 10" key="1">
    <citation type="submission" date="2020-08" db="EMBL/GenBank/DDBJ databases">
        <title>Genomic Encyclopedia of Type Strains, Phase IV (KMG-IV): sequencing the most valuable type-strain genomes for metagenomic binning, comparative biology and taxonomic classification.</title>
        <authorList>
            <person name="Goeker M."/>
        </authorList>
    </citation>
    <scope>NUCLEOTIDE SEQUENCE [LARGE SCALE GENOMIC DNA]</scope>
    <source>
        <strain evidence="9 10">DSM 24105</strain>
    </source>
</reference>
<dbReference type="Pfam" id="PF00248">
    <property type="entry name" value="Aldo_ket_red"/>
    <property type="match status" value="1"/>
</dbReference>
<feature type="domain" description="NADP-dependent oxidoreductase" evidence="8">
    <location>
        <begin position="21"/>
        <end position="264"/>
    </location>
</feature>